<evidence type="ECO:0000256" key="1">
    <source>
        <dbReference type="SAM" id="MobiDB-lite"/>
    </source>
</evidence>
<feature type="non-terminal residue" evidence="2">
    <location>
        <position position="194"/>
    </location>
</feature>
<feature type="region of interest" description="Disordered" evidence="1">
    <location>
        <begin position="22"/>
        <end position="101"/>
    </location>
</feature>
<keyword evidence="3" id="KW-1185">Reference proteome</keyword>
<gene>
    <name evidence="2" type="ORF">PACLA_8A008323</name>
</gene>
<dbReference type="Proteomes" id="UP001152795">
    <property type="component" value="Unassembled WGS sequence"/>
</dbReference>
<protein>
    <submittedName>
        <fullName evidence="2">Uncharacterized protein</fullName>
    </submittedName>
</protein>
<proteinExistence type="predicted"/>
<feature type="compositionally biased region" description="Polar residues" evidence="1">
    <location>
        <begin position="80"/>
        <end position="95"/>
    </location>
</feature>
<sequence>MVTDFSRKITEKAGKQLEVVVSNPAAAARKQGKSRHVSSSSEESDGSLAEMSVTPKPRSKRVQHCEKSPKESGHEAEGPSKNNADFASLGQTNITEDCLERSMVIDPIPPLEVEEMEAQSAPVTELPTVSFSVSGADIHRNFVAESTEDPVSPNDPQCDVRPPQDIPLPEEDAATNPHSLEDAATLWQALDNAV</sequence>
<accession>A0A7D9IYE7</accession>
<feature type="compositionally biased region" description="Basic and acidic residues" evidence="1">
    <location>
        <begin position="63"/>
        <end position="78"/>
    </location>
</feature>
<name>A0A7D9IYE7_PARCT</name>
<evidence type="ECO:0000313" key="2">
    <source>
        <dbReference type="EMBL" id="CAB4016372.1"/>
    </source>
</evidence>
<comment type="caution">
    <text evidence="2">The sequence shown here is derived from an EMBL/GenBank/DDBJ whole genome shotgun (WGS) entry which is preliminary data.</text>
</comment>
<reference evidence="2" key="1">
    <citation type="submission" date="2020-04" db="EMBL/GenBank/DDBJ databases">
        <authorList>
            <person name="Alioto T."/>
            <person name="Alioto T."/>
            <person name="Gomez Garrido J."/>
        </authorList>
    </citation>
    <scope>NUCLEOTIDE SEQUENCE</scope>
    <source>
        <strain evidence="2">A484AB</strain>
    </source>
</reference>
<dbReference type="AlphaFoldDB" id="A0A7D9IYE7"/>
<feature type="region of interest" description="Disordered" evidence="1">
    <location>
        <begin position="140"/>
        <end position="179"/>
    </location>
</feature>
<evidence type="ECO:0000313" key="3">
    <source>
        <dbReference type="Proteomes" id="UP001152795"/>
    </source>
</evidence>
<dbReference type="EMBL" id="CACRXK020009090">
    <property type="protein sequence ID" value="CAB4016372.1"/>
    <property type="molecule type" value="Genomic_DNA"/>
</dbReference>
<organism evidence="2 3">
    <name type="scientific">Paramuricea clavata</name>
    <name type="common">Red gorgonian</name>
    <name type="synonym">Violescent sea-whip</name>
    <dbReference type="NCBI Taxonomy" id="317549"/>
    <lineage>
        <taxon>Eukaryota</taxon>
        <taxon>Metazoa</taxon>
        <taxon>Cnidaria</taxon>
        <taxon>Anthozoa</taxon>
        <taxon>Octocorallia</taxon>
        <taxon>Malacalcyonacea</taxon>
        <taxon>Plexauridae</taxon>
        <taxon>Paramuricea</taxon>
    </lineage>
</organism>